<organism evidence="1">
    <name type="scientific">Phytophthora nicotianae</name>
    <name type="common">Potato buckeye rot agent</name>
    <name type="synonym">Phytophthora parasitica</name>
    <dbReference type="NCBI Taxonomy" id="4792"/>
    <lineage>
        <taxon>Eukaryota</taxon>
        <taxon>Sar</taxon>
        <taxon>Stramenopiles</taxon>
        <taxon>Oomycota</taxon>
        <taxon>Peronosporomycetes</taxon>
        <taxon>Peronosporales</taxon>
        <taxon>Peronosporaceae</taxon>
        <taxon>Phytophthora</taxon>
    </lineage>
</organism>
<dbReference type="AlphaFoldDB" id="W2KPE0"/>
<dbReference type="EMBL" id="KI681268">
    <property type="protein sequence ID" value="ETL86469.1"/>
    <property type="molecule type" value="Genomic_DNA"/>
</dbReference>
<name>W2KPE0_PHYNI</name>
<reference evidence="1" key="1">
    <citation type="submission" date="2013-11" db="EMBL/GenBank/DDBJ databases">
        <title>The Genome Sequence of Phytophthora parasitica CHvinca01.</title>
        <authorList>
            <consortium name="The Broad Institute Genomics Platform"/>
            <person name="Russ C."/>
            <person name="Tyler B."/>
            <person name="Panabieres F."/>
            <person name="Shan W."/>
            <person name="Tripathy S."/>
            <person name="Grunwald N."/>
            <person name="Machado M."/>
            <person name="Johnson C.S."/>
            <person name="Arredondo F."/>
            <person name="Hong C."/>
            <person name="Coffey M."/>
            <person name="Young S.K."/>
            <person name="Zeng Q."/>
            <person name="Gargeya S."/>
            <person name="Fitzgerald M."/>
            <person name="Abouelleil A."/>
            <person name="Alvarado L."/>
            <person name="Chapman S.B."/>
            <person name="Gainer-Dewar J."/>
            <person name="Goldberg J."/>
            <person name="Griggs A."/>
            <person name="Gujja S."/>
            <person name="Hansen M."/>
            <person name="Howarth C."/>
            <person name="Imamovic A."/>
            <person name="Ireland A."/>
            <person name="Larimer J."/>
            <person name="McCowan C."/>
            <person name="Murphy C."/>
            <person name="Pearson M."/>
            <person name="Poon T.W."/>
            <person name="Priest M."/>
            <person name="Roberts A."/>
            <person name="Saif S."/>
            <person name="Shea T."/>
            <person name="Sykes S."/>
            <person name="Wortman J."/>
            <person name="Nusbaum C."/>
            <person name="Birren B."/>
        </authorList>
    </citation>
    <scope>NUCLEOTIDE SEQUENCE [LARGE SCALE GENOMIC DNA]</scope>
    <source>
        <strain evidence="1">CHvinca01</strain>
    </source>
</reference>
<gene>
    <name evidence="1" type="ORF">L917_14099</name>
</gene>
<evidence type="ECO:0000313" key="1">
    <source>
        <dbReference type="EMBL" id="ETL86469.1"/>
    </source>
</evidence>
<sequence length="66" mass="7225">MMGREMCGAVRKIFALHPTDCVPSLSGCLAASDSGIFVDESRSDRQPSTKVWIDRGLERNTQGKLV</sequence>
<protein>
    <submittedName>
        <fullName evidence="1">Uncharacterized protein</fullName>
    </submittedName>
</protein>
<dbReference type="Proteomes" id="UP000054423">
    <property type="component" value="Unassembled WGS sequence"/>
</dbReference>
<accession>W2KPE0</accession>
<proteinExistence type="predicted"/>